<evidence type="ECO:0000256" key="11">
    <source>
        <dbReference type="ARBA" id="ARBA00022723"/>
    </source>
</evidence>
<evidence type="ECO:0000256" key="13">
    <source>
        <dbReference type="ARBA" id="ARBA00022759"/>
    </source>
</evidence>
<keyword evidence="7" id="KW-0808">Transferase</keyword>
<evidence type="ECO:0000256" key="22">
    <source>
        <dbReference type="ARBA" id="ARBA00049360"/>
    </source>
</evidence>
<dbReference type="InterPro" id="IPR049912">
    <property type="entry name" value="CRESS_DNA_REP"/>
</dbReference>
<keyword evidence="8" id="KW-0548">Nucleotidyltransferase</keyword>
<dbReference type="GO" id="GO:0003723">
    <property type="term" value="F:RNA binding"/>
    <property type="evidence" value="ECO:0007669"/>
    <property type="project" value="InterPro"/>
</dbReference>
<keyword evidence="25" id="KW-1185">Reference proteome</keyword>
<evidence type="ECO:0000256" key="7">
    <source>
        <dbReference type="ARBA" id="ARBA00022679"/>
    </source>
</evidence>
<comment type="cofactor">
    <cofactor evidence="1">
        <name>Mn(2+)</name>
        <dbReference type="ChEBI" id="CHEBI:29035"/>
    </cofactor>
</comment>
<protein>
    <recommendedName>
        <fullName evidence="5">Replication-associated protein</fullName>
    </recommendedName>
    <alternativeName>
        <fullName evidence="20">ATP-dependent helicase Rep</fullName>
    </alternativeName>
    <alternativeName>
        <fullName evidence="21">RepP</fullName>
    </alternativeName>
</protein>
<keyword evidence="10" id="KW-0540">Nuclease</keyword>
<evidence type="ECO:0000256" key="8">
    <source>
        <dbReference type="ARBA" id="ARBA00022695"/>
    </source>
</evidence>
<evidence type="ECO:0000256" key="5">
    <source>
        <dbReference type="ARBA" id="ARBA00014531"/>
    </source>
</evidence>
<evidence type="ECO:0000256" key="21">
    <source>
        <dbReference type="ARBA" id="ARBA00032243"/>
    </source>
</evidence>
<keyword evidence="18" id="KW-0238">DNA-binding</keyword>
<dbReference type="GO" id="GO:0006260">
    <property type="term" value="P:DNA replication"/>
    <property type="evidence" value="ECO:0007669"/>
    <property type="project" value="UniProtKB-KW"/>
</dbReference>
<evidence type="ECO:0000256" key="18">
    <source>
        <dbReference type="ARBA" id="ARBA00023125"/>
    </source>
</evidence>
<dbReference type="GO" id="GO:0016779">
    <property type="term" value="F:nucleotidyltransferase activity"/>
    <property type="evidence" value="ECO:0007669"/>
    <property type="project" value="UniProtKB-KW"/>
</dbReference>
<keyword evidence="17" id="KW-0190">Covalent protein-DNA linkage</keyword>
<keyword evidence="16" id="KW-0067">ATP-binding</keyword>
<evidence type="ECO:0000256" key="10">
    <source>
        <dbReference type="ARBA" id="ARBA00022722"/>
    </source>
</evidence>
<dbReference type="GO" id="GO:0046872">
    <property type="term" value="F:metal ion binding"/>
    <property type="evidence" value="ECO:0007669"/>
    <property type="project" value="UniProtKB-KW"/>
</dbReference>
<dbReference type="PROSITE" id="PS52020">
    <property type="entry name" value="CRESS_DNA_REP"/>
    <property type="match status" value="1"/>
</dbReference>
<dbReference type="GO" id="GO:0003724">
    <property type="term" value="F:RNA helicase activity"/>
    <property type="evidence" value="ECO:0007669"/>
    <property type="project" value="InterPro"/>
</dbReference>
<evidence type="ECO:0000256" key="1">
    <source>
        <dbReference type="ARBA" id="ARBA00001936"/>
    </source>
</evidence>
<dbReference type="Proteomes" id="UP000502682">
    <property type="component" value="Segment"/>
</dbReference>
<evidence type="ECO:0000256" key="9">
    <source>
        <dbReference type="ARBA" id="ARBA00022705"/>
    </source>
</evidence>
<dbReference type="InterPro" id="IPR000605">
    <property type="entry name" value="Helicase_SF3_ssDNA/RNA_vir"/>
</dbReference>
<keyword evidence="9" id="KW-0235">DNA replication</keyword>
<evidence type="ECO:0000313" key="24">
    <source>
        <dbReference type="EMBL" id="QGH73070.1"/>
    </source>
</evidence>
<comment type="similarity">
    <text evidence="4">Belongs to the nanoviruses/circoviruses replication-associated protein family.</text>
</comment>
<dbReference type="InterPro" id="IPR027417">
    <property type="entry name" value="P-loop_NTPase"/>
</dbReference>
<evidence type="ECO:0000256" key="17">
    <source>
        <dbReference type="ARBA" id="ARBA00023124"/>
    </source>
</evidence>
<name>A0A5Q2WA38_9VIRU</name>
<keyword evidence="11" id="KW-0479">Metal-binding</keyword>
<reference evidence="24 25" key="1">
    <citation type="submission" date="2019-10" db="EMBL/GenBank/DDBJ databases">
        <title>Florida's Freshwater Springs.</title>
        <authorList>
            <person name="Malki K."/>
            <person name="Breitbart M."/>
        </authorList>
    </citation>
    <scope>NUCLEOTIDE SEQUENCE [LARGE SCALE GENOMIC DNA]</scope>
    <source>
        <strain evidence="24">CtjUS5</strain>
    </source>
</reference>
<evidence type="ECO:0000256" key="19">
    <source>
        <dbReference type="ARBA" id="ARBA00023268"/>
    </source>
</evidence>
<organism evidence="24 25">
    <name type="scientific">CRESS virus sp. ctjUS5</name>
    <dbReference type="NCBI Taxonomy" id="2656687"/>
    <lineage>
        <taxon>Viruses</taxon>
        <taxon>Monodnaviria</taxon>
        <taxon>Shotokuvirae</taxon>
        <taxon>Cressdnaviricota</taxon>
        <taxon>Arfiviricetes</taxon>
        <taxon>Saturnivirales</taxon>
        <taxon>Kanorauviridae</taxon>
        <taxon>Sakkuthvirus</taxon>
        <taxon>Sakkuthvirus raringis</taxon>
    </lineage>
</organism>
<dbReference type="SUPFAM" id="SSF52540">
    <property type="entry name" value="P-loop containing nucleoside triphosphate hydrolases"/>
    <property type="match status" value="1"/>
</dbReference>
<evidence type="ECO:0000256" key="12">
    <source>
        <dbReference type="ARBA" id="ARBA00022741"/>
    </source>
</evidence>
<dbReference type="EMBL" id="MN582092">
    <property type="protein sequence ID" value="QGH73070.1"/>
    <property type="molecule type" value="Genomic_DNA"/>
</dbReference>
<evidence type="ECO:0000259" key="23">
    <source>
        <dbReference type="PROSITE" id="PS52020"/>
    </source>
</evidence>
<keyword evidence="13" id="KW-0255">Endonuclease</keyword>
<dbReference type="GO" id="GO:0016787">
    <property type="term" value="F:hydrolase activity"/>
    <property type="evidence" value="ECO:0007669"/>
    <property type="project" value="UniProtKB-KW"/>
</dbReference>
<evidence type="ECO:0000256" key="2">
    <source>
        <dbReference type="ARBA" id="ARBA00001946"/>
    </source>
</evidence>
<evidence type="ECO:0000256" key="4">
    <source>
        <dbReference type="ARBA" id="ARBA00008545"/>
    </source>
</evidence>
<accession>A0A5Q2WA38</accession>
<comment type="cofactor">
    <cofactor evidence="2">
        <name>Mg(2+)</name>
        <dbReference type="ChEBI" id="CHEBI:18420"/>
    </cofactor>
</comment>
<keyword evidence="12" id="KW-0547">Nucleotide-binding</keyword>
<dbReference type="GO" id="GO:0000166">
    <property type="term" value="F:nucleotide binding"/>
    <property type="evidence" value="ECO:0007669"/>
    <property type="project" value="UniProtKB-KW"/>
</dbReference>
<evidence type="ECO:0000256" key="3">
    <source>
        <dbReference type="ARBA" id="ARBA00004147"/>
    </source>
</evidence>
<evidence type="ECO:0000256" key="14">
    <source>
        <dbReference type="ARBA" id="ARBA00022801"/>
    </source>
</evidence>
<proteinExistence type="inferred from homology"/>
<evidence type="ECO:0000256" key="16">
    <source>
        <dbReference type="ARBA" id="ARBA00022840"/>
    </source>
</evidence>
<dbReference type="GO" id="GO:0004519">
    <property type="term" value="F:endonuclease activity"/>
    <property type="evidence" value="ECO:0007669"/>
    <property type="project" value="UniProtKB-KW"/>
</dbReference>
<keyword evidence="6" id="KW-1048">Host nucleus</keyword>
<keyword evidence="14" id="KW-0378">Hydrolase</keyword>
<comment type="catalytic activity">
    <reaction evidence="22">
        <text>ATP + H2O = ADP + phosphate + H(+)</text>
        <dbReference type="Rhea" id="RHEA:13065"/>
        <dbReference type="ChEBI" id="CHEBI:15377"/>
        <dbReference type="ChEBI" id="CHEBI:15378"/>
        <dbReference type="ChEBI" id="CHEBI:30616"/>
        <dbReference type="ChEBI" id="CHEBI:43474"/>
        <dbReference type="ChEBI" id="CHEBI:456216"/>
    </reaction>
</comment>
<evidence type="ECO:0000313" key="25">
    <source>
        <dbReference type="Proteomes" id="UP000502682"/>
    </source>
</evidence>
<keyword evidence="15" id="KW-0347">Helicase</keyword>
<dbReference type="GO" id="GO:0042025">
    <property type="term" value="C:host cell nucleus"/>
    <property type="evidence" value="ECO:0007669"/>
    <property type="project" value="UniProtKB-SubCell"/>
</dbReference>
<evidence type="ECO:0000256" key="20">
    <source>
        <dbReference type="ARBA" id="ARBA00030754"/>
    </source>
</evidence>
<keyword evidence="19" id="KW-0511">Multifunctional enzyme</keyword>
<evidence type="ECO:0000256" key="6">
    <source>
        <dbReference type="ARBA" id="ARBA00022562"/>
    </source>
</evidence>
<dbReference type="GO" id="GO:0003677">
    <property type="term" value="F:DNA binding"/>
    <property type="evidence" value="ECO:0007669"/>
    <property type="project" value="UniProtKB-KW"/>
</dbReference>
<evidence type="ECO:0000256" key="15">
    <source>
        <dbReference type="ARBA" id="ARBA00022806"/>
    </source>
</evidence>
<comment type="subcellular location">
    <subcellularLocation>
        <location evidence="3">Host nucleus</location>
    </subcellularLocation>
</comment>
<dbReference type="Gene3D" id="3.40.1310.20">
    <property type="match status" value="1"/>
</dbReference>
<sequence length="267" mass="30840">MPSRQAKYFLLTIPFEDFTPFLHPDVEHIKGQLEKGNNTNYLHWQVAVALKRKGSLLVMKHLFGDRAHIEFSRSAAIDEYVFKDDTAIENTRFEFGKKTLKRASGKDWDLIRGLAESGDFKSIPSDVYIRSYSSLKKIFVDNVKPMVCSSDLRKFWGRTGSGKSKRAWEEASLQAYPKSPTTVWWCGYQGHANVVIDEFRGQIGISHMLRWLDRYPVLVEVKGSTVVLECSKIWITSNIAPEEWYPDLDKETQAALRRRFSQVIHFN</sequence>
<dbReference type="Pfam" id="PF00910">
    <property type="entry name" value="RNA_helicase"/>
    <property type="match status" value="1"/>
</dbReference>
<feature type="domain" description="CRESS-DNA virus Rep endonuclease" evidence="23">
    <location>
        <begin position="3"/>
        <end position="98"/>
    </location>
</feature>